<evidence type="ECO:0000313" key="6">
    <source>
        <dbReference type="Proteomes" id="UP000474042"/>
    </source>
</evidence>
<dbReference type="Pfam" id="PF13102">
    <property type="entry name" value="Phage_int_SAM_5"/>
    <property type="match status" value="1"/>
</dbReference>
<dbReference type="Gene3D" id="1.10.150.130">
    <property type="match status" value="1"/>
</dbReference>
<keyword evidence="2" id="KW-0238">DNA-binding</keyword>
<dbReference type="Pfam" id="PF00589">
    <property type="entry name" value="Phage_integrase"/>
    <property type="match status" value="1"/>
</dbReference>
<accession>A0A6L9EPR1</accession>
<reference evidence="5 6" key="1">
    <citation type="submission" date="2020-01" db="EMBL/GenBank/DDBJ databases">
        <title>Genome sequence of a 1,3-propanediol producer, Clostridium butyricum S3.</title>
        <authorList>
            <person name="Zhou J."/>
        </authorList>
    </citation>
    <scope>NUCLEOTIDE SEQUENCE [LARGE SCALE GENOMIC DNA]</scope>
    <source>
        <strain evidence="5 6">S3</strain>
    </source>
</reference>
<dbReference type="PANTHER" id="PTHR30349">
    <property type="entry name" value="PHAGE INTEGRASE-RELATED"/>
    <property type="match status" value="1"/>
</dbReference>
<comment type="caution">
    <text evidence="5">The sequence shown here is derived from an EMBL/GenBank/DDBJ whole genome shotgun (WGS) entry which is preliminary data.</text>
</comment>
<keyword evidence="3" id="KW-0233">DNA recombination</keyword>
<protein>
    <submittedName>
        <fullName evidence="5">Tyrosine-type recombinase/integrase</fullName>
    </submittedName>
</protein>
<dbReference type="InterPro" id="IPR025269">
    <property type="entry name" value="SAM-like_dom"/>
</dbReference>
<dbReference type="Proteomes" id="UP000474042">
    <property type="component" value="Unassembled WGS sequence"/>
</dbReference>
<dbReference type="InterPro" id="IPR013762">
    <property type="entry name" value="Integrase-like_cat_sf"/>
</dbReference>
<evidence type="ECO:0000259" key="4">
    <source>
        <dbReference type="PROSITE" id="PS51898"/>
    </source>
</evidence>
<name>A0A6L9EPR1_CLOBU</name>
<organism evidence="5 6">
    <name type="scientific">Clostridium butyricum</name>
    <dbReference type="NCBI Taxonomy" id="1492"/>
    <lineage>
        <taxon>Bacteria</taxon>
        <taxon>Bacillati</taxon>
        <taxon>Bacillota</taxon>
        <taxon>Clostridia</taxon>
        <taxon>Eubacteriales</taxon>
        <taxon>Clostridiaceae</taxon>
        <taxon>Clostridium</taxon>
    </lineage>
</organism>
<dbReference type="SUPFAM" id="SSF56349">
    <property type="entry name" value="DNA breaking-rejoining enzymes"/>
    <property type="match status" value="1"/>
</dbReference>
<dbReference type="CDD" id="cd00397">
    <property type="entry name" value="DNA_BRE_C"/>
    <property type="match status" value="1"/>
</dbReference>
<dbReference type="InterPro" id="IPR010998">
    <property type="entry name" value="Integrase_recombinase_N"/>
</dbReference>
<dbReference type="GO" id="GO:0015074">
    <property type="term" value="P:DNA integration"/>
    <property type="evidence" value="ECO:0007669"/>
    <property type="project" value="InterPro"/>
</dbReference>
<evidence type="ECO:0000256" key="3">
    <source>
        <dbReference type="ARBA" id="ARBA00023172"/>
    </source>
</evidence>
<dbReference type="KEGG" id="cbut:ATN24_00745"/>
<dbReference type="Gene3D" id="1.10.443.10">
    <property type="entry name" value="Intergrase catalytic core"/>
    <property type="match status" value="1"/>
</dbReference>
<dbReference type="EMBL" id="WOFV02000037">
    <property type="protein sequence ID" value="NAS18593.1"/>
    <property type="molecule type" value="Genomic_DNA"/>
</dbReference>
<feature type="domain" description="Tyr recombinase" evidence="4">
    <location>
        <begin position="116"/>
        <end position="294"/>
    </location>
</feature>
<evidence type="ECO:0000256" key="1">
    <source>
        <dbReference type="ARBA" id="ARBA00008857"/>
    </source>
</evidence>
<proteinExistence type="inferred from homology"/>
<dbReference type="RefSeq" id="WP_058141629.1">
    <property type="nucleotide sequence ID" value="NZ_BTGE01000012.1"/>
</dbReference>
<gene>
    <name evidence="5" type="ORF">GND98_012120</name>
</gene>
<dbReference type="AlphaFoldDB" id="A0A6L9EPR1"/>
<evidence type="ECO:0000256" key="2">
    <source>
        <dbReference type="ARBA" id="ARBA00023125"/>
    </source>
</evidence>
<dbReference type="GO" id="GO:0006310">
    <property type="term" value="P:DNA recombination"/>
    <property type="evidence" value="ECO:0007669"/>
    <property type="project" value="UniProtKB-KW"/>
</dbReference>
<sequence>MRKRMIKINEKDKNFEEGYQEFLNNCKVRNLRPATIEHYESIVNYIWYKFYNPKDSIRDITLSIVEEFIVFCKQERKQKDVTVNTNLRAIRTILYFFMKKGYMQEFKIGQIKQDQEIIETYTDEELKILLKKPNLNKCIFTEYRDWVICNLMLSVGTRASTIVNMKREDVDLTNAVIYYRHTKNRKQQVVPISRTLQIVFREYLSYVEDEEYLFPNTYGGKLQTRSLTHTLMYYNRRRGIEKTGVHRWRHTFAKNWILNGGDIFRLQKILGHSDMTIVRNYVNMFTDDLKTDFNEFNPLESIQKNEKKSIKLNNKRKK</sequence>
<comment type="similarity">
    <text evidence="1">Belongs to the 'phage' integrase family.</text>
</comment>
<evidence type="ECO:0000313" key="5">
    <source>
        <dbReference type="EMBL" id="NAS18593.1"/>
    </source>
</evidence>
<dbReference type="GO" id="GO:0003677">
    <property type="term" value="F:DNA binding"/>
    <property type="evidence" value="ECO:0007669"/>
    <property type="project" value="UniProtKB-KW"/>
</dbReference>
<dbReference type="InterPro" id="IPR050090">
    <property type="entry name" value="Tyrosine_recombinase_XerCD"/>
</dbReference>
<dbReference type="PANTHER" id="PTHR30349:SF41">
    <property type="entry name" value="INTEGRASE_RECOMBINASE PROTEIN MJ0367-RELATED"/>
    <property type="match status" value="1"/>
</dbReference>
<dbReference type="InterPro" id="IPR011010">
    <property type="entry name" value="DNA_brk_join_enz"/>
</dbReference>
<dbReference type="InterPro" id="IPR002104">
    <property type="entry name" value="Integrase_catalytic"/>
</dbReference>
<dbReference type="OrthoDB" id="107900at2"/>
<dbReference type="PROSITE" id="PS51898">
    <property type="entry name" value="TYR_RECOMBINASE"/>
    <property type="match status" value="1"/>
</dbReference>